<evidence type="ECO:0000313" key="3">
    <source>
        <dbReference type="Proteomes" id="UP000256964"/>
    </source>
</evidence>
<evidence type="ECO:0000313" key="2">
    <source>
        <dbReference type="EMBL" id="RDX53157.1"/>
    </source>
</evidence>
<evidence type="ECO:0000256" key="1">
    <source>
        <dbReference type="SAM" id="MobiDB-lite"/>
    </source>
</evidence>
<reference evidence="2 3" key="1">
    <citation type="journal article" date="2018" name="Biotechnol. Biofuels">
        <title>Integrative visual omics of the white-rot fungus Polyporus brumalis exposes the biotechnological potential of its oxidative enzymes for delignifying raw plant biomass.</title>
        <authorList>
            <person name="Miyauchi S."/>
            <person name="Rancon A."/>
            <person name="Drula E."/>
            <person name="Hage H."/>
            <person name="Chaduli D."/>
            <person name="Favel A."/>
            <person name="Grisel S."/>
            <person name="Henrissat B."/>
            <person name="Herpoel-Gimbert I."/>
            <person name="Ruiz-Duenas F.J."/>
            <person name="Chevret D."/>
            <person name="Hainaut M."/>
            <person name="Lin J."/>
            <person name="Wang M."/>
            <person name="Pangilinan J."/>
            <person name="Lipzen A."/>
            <person name="Lesage-Meessen L."/>
            <person name="Navarro D."/>
            <person name="Riley R."/>
            <person name="Grigoriev I.V."/>
            <person name="Zhou S."/>
            <person name="Raouche S."/>
            <person name="Rosso M.N."/>
        </authorList>
    </citation>
    <scope>NUCLEOTIDE SEQUENCE [LARGE SCALE GENOMIC DNA]</scope>
    <source>
        <strain evidence="2 3">BRFM 1820</strain>
    </source>
</reference>
<proteinExistence type="predicted"/>
<gene>
    <name evidence="2" type="ORF">OH76DRAFT_77233</name>
</gene>
<dbReference type="AlphaFoldDB" id="A0A371DKV8"/>
<protein>
    <submittedName>
        <fullName evidence="2">Uncharacterized protein</fullName>
    </submittedName>
</protein>
<dbReference type="EMBL" id="KZ857388">
    <property type="protein sequence ID" value="RDX53157.1"/>
    <property type="molecule type" value="Genomic_DNA"/>
</dbReference>
<name>A0A371DKV8_9APHY</name>
<keyword evidence="3" id="KW-1185">Reference proteome</keyword>
<dbReference type="OrthoDB" id="10633695at2759"/>
<feature type="region of interest" description="Disordered" evidence="1">
    <location>
        <begin position="43"/>
        <end position="108"/>
    </location>
</feature>
<accession>A0A371DKV8</accession>
<sequence length="165" mass="17989">MHRSGSRRPRAAAGGLACGRAALRGRVRDGQMDTRQMLHRLLRRRAPDVYAASVTPGPQTPPGYEPDLPRSREPFGNSRAALWRSEADSHSPPTHCNEGPPPLRGKKHSDCPQAILTCPLPDRQSSLDGALVCTRVPARIKSHCAHGFASRSFADSSSLSRRPEQ</sequence>
<dbReference type="Proteomes" id="UP000256964">
    <property type="component" value="Unassembled WGS sequence"/>
</dbReference>
<organism evidence="2 3">
    <name type="scientific">Lentinus brumalis</name>
    <dbReference type="NCBI Taxonomy" id="2498619"/>
    <lineage>
        <taxon>Eukaryota</taxon>
        <taxon>Fungi</taxon>
        <taxon>Dikarya</taxon>
        <taxon>Basidiomycota</taxon>
        <taxon>Agaricomycotina</taxon>
        <taxon>Agaricomycetes</taxon>
        <taxon>Polyporales</taxon>
        <taxon>Polyporaceae</taxon>
        <taxon>Lentinus</taxon>
    </lineage>
</organism>